<dbReference type="EnsemblMetazoa" id="PPA39479.1">
    <property type="protein sequence ID" value="PPA39479.1"/>
    <property type="gene ID" value="WBGene00277848"/>
</dbReference>
<organism evidence="1 2">
    <name type="scientific">Pristionchus pacificus</name>
    <name type="common">Parasitic nematode worm</name>
    <dbReference type="NCBI Taxonomy" id="54126"/>
    <lineage>
        <taxon>Eukaryota</taxon>
        <taxon>Metazoa</taxon>
        <taxon>Ecdysozoa</taxon>
        <taxon>Nematoda</taxon>
        <taxon>Chromadorea</taxon>
        <taxon>Rhabditida</taxon>
        <taxon>Rhabditina</taxon>
        <taxon>Diplogasteromorpha</taxon>
        <taxon>Diplogasteroidea</taxon>
        <taxon>Neodiplogasteridae</taxon>
        <taxon>Pristionchus</taxon>
    </lineage>
</organism>
<proteinExistence type="predicted"/>
<dbReference type="AlphaFoldDB" id="A0A2A6B3Y4"/>
<dbReference type="GO" id="GO:0016491">
    <property type="term" value="F:oxidoreductase activity"/>
    <property type="evidence" value="ECO:0007669"/>
    <property type="project" value="InterPro"/>
</dbReference>
<dbReference type="PROSITE" id="PS00504">
    <property type="entry name" value="FRD_SDH_FAD_BINDING"/>
    <property type="match status" value="1"/>
</dbReference>
<evidence type="ECO:0000313" key="2">
    <source>
        <dbReference type="Proteomes" id="UP000005239"/>
    </source>
</evidence>
<dbReference type="InterPro" id="IPR003952">
    <property type="entry name" value="FRD_SDH_FAD_BS"/>
</dbReference>
<accession>A0A8R1YVI5</accession>
<name>A0A2A6B3Y4_PRIPA</name>
<keyword evidence="2" id="KW-1185">Reference proteome</keyword>
<sequence length="230" mass="25729">MCVALILLLNFLRGEKLYEKNKLTRYKVYYRLFDICEHALDSLRPLFTIAFLLTGVVGGLLVVITVVYFYKFCLKKRPALSTTGKPEWKRDVIRSTMNSQCRPLPLPTAPLIGLPGIHHAMYFATKEVATETDIVFRAINPSEMEEIIDASACSAKIAHVFPIQTRVSNGSDATVVRASGEKVYLAVQPPSRTHSVEAIGGISHEEELRRASFDAPRNTGRQLPSLEHLE</sequence>
<evidence type="ECO:0000313" key="1">
    <source>
        <dbReference type="EnsemblMetazoa" id="PPA39479.1"/>
    </source>
</evidence>
<dbReference type="OrthoDB" id="5876369at2759"/>
<reference evidence="1" key="2">
    <citation type="submission" date="2022-06" db="UniProtKB">
        <authorList>
            <consortium name="EnsemblMetazoa"/>
        </authorList>
    </citation>
    <scope>IDENTIFICATION</scope>
    <source>
        <strain evidence="1">PS312</strain>
    </source>
</reference>
<reference evidence="2" key="1">
    <citation type="journal article" date="2008" name="Nat. Genet.">
        <title>The Pristionchus pacificus genome provides a unique perspective on nematode lifestyle and parasitism.</title>
        <authorList>
            <person name="Dieterich C."/>
            <person name="Clifton S.W."/>
            <person name="Schuster L.N."/>
            <person name="Chinwalla A."/>
            <person name="Delehaunty K."/>
            <person name="Dinkelacker I."/>
            <person name="Fulton L."/>
            <person name="Fulton R."/>
            <person name="Godfrey J."/>
            <person name="Minx P."/>
            <person name="Mitreva M."/>
            <person name="Roeseler W."/>
            <person name="Tian H."/>
            <person name="Witte H."/>
            <person name="Yang S.P."/>
            <person name="Wilson R.K."/>
            <person name="Sommer R.J."/>
        </authorList>
    </citation>
    <scope>NUCLEOTIDE SEQUENCE [LARGE SCALE GENOMIC DNA]</scope>
    <source>
        <strain evidence="2">PS312</strain>
    </source>
</reference>
<protein>
    <submittedName>
        <fullName evidence="1">Uncharacterized protein</fullName>
    </submittedName>
</protein>
<gene>
    <name evidence="1" type="primary">WBGene00277848</name>
</gene>
<dbReference type="Proteomes" id="UP000005239">
    <property type="component" value="Unassembled WGS sequence"/>
</dbReference>
<accession>A0A2A6B3Y4</accession>